<reference evidence="5" key="1">
    <citation type="journal article" date="2017" name="Appl. Environ. Microbiol.">
        <title>Microdiversification of a pelagic Polynucleobacter species is mainly driven by acquisition of genomic islands from a partially interspecific gene pool.</title>
        <authorList>
            <person name="Hoetzinger M."/>
            <person name="Hahn M.W."/>
            <person name="Jezberova J."/>
            <person name="Schmidt J."/>
            <person name="Koll U."/>
        </authorList>
    </citation>
    <scope>NUCLEOTIDE SEQUENCE</scope>
    <source>
        <strain evidence="5">MWH-RechtKol4</strain>
    </source>
</reference>
<proteinExistence type="predicted"/>
<dbReference type="Pfam" id="PF13505">
    <property type="entry name" value="OMP_b-brl"/>
    <property type="match status" value="1"/>
</dbReference>
<protein>
    <recommendedName>
        <fullName evidence="4">Outer membrane protein beta-barrel domain-containing protein</fullName>
    </recommendedName>
</protein>
<feature type="signal peptide" evidence="3">
    <location>
        <begin position="1"/>
        <end position="22"/>
    </location>
</feature>
<gene>
    <name evidence="5" type="ORF">AOC25_11805</name>
</gene>
<sequence>MKRLAIYTVSAMSALAIGTANAQSFEGFYGQVGVGYESVAPSFSNSNVTVVGVGTAPINTSISNSNGFTGVVTVGYMAEITKDFLLGLGAEYSPIAGQKANYSGSVLGTSLGNGQYNKENSYNIFLSPATPIGKDGLLYGKVGYTGATIKDTFGSSSTNTNYSGYSLGLGYKQIIQGGLYGFGEFNYMSYGNQTSNASGTVAGYTVTSTMTTNANAYNLLVGLGYKF</sequence>
<evidence type="ECO:0000256" key="3">
    <source>
        <dbReference type="SAM" id="SignalP"/>
    </source>
</evidence>
<feature type="domain" description="Outer membrane protein beta-barrel" evidence="4">
    <location>
        <begin position="9"/>
        <end position="227"/>
    </location>
</feature>
<comment type="subcellular location">
    <subcellularLocation>
        <location evidence="1">Cell outer membrane</location>
    </subcellularLocation>
</comment>
<evidence type="ECO:0000313" key="6">
    <source>
        <dbReference type="Proteomes" id="UP000182060"/>
    </source>
</evidence>
<dbReference type="Proteomes" id="UP000182060">
    <property type="component" value="Chromosome"/>
</dbReference>
<dbReference type="GO" id="GO:0009279">
    <property type="term" value="C:cell outer membrane"/>
    <property type="evidence" value="ECO:0007669"/>
    <property type="project" value="UniProtKB-SubCell"/>
</dbReference>
<dbReference type="RefSeq" id="WP_071539885.1">
    <property type="nucleotide sequence ID" value="NZ_CP015016.1"/>
</dbReference>
<name>A0AAC9NJC7_9BURK</name>
<dbReference type="InterPro" id="IPR027385">
    <property type="entry name" value="Beta-barrel_OMP"/>
</dbReference>
<evidence type="ECO:0000313" key="5">
    <source>
        <dbReference type="EMBL" id="APC02247.1"/>
    </source>
</evidence>
<accession>A0AAC9NJC7</accession>
<evidence type="ECO:0000259" key="4">
    <source>
        <dbReference type="Pfam" id="PF13505"/>
    </source>
</evidence>
<evidence type="ECO:0000256" key="1">
    <source>
        <dbReference type="ARBA" id="ARBA00004442"/>
    </source>
</evidence>
<organism evidence="5 6">
    <name type="scientific">Polynucleobacter asymbioticus</name>
    <dbReference type="NCBI Taxonomy" id="576611"/>
    <lineage>
        <taxon>Bacteria</taxon>
        <taxon>Pseudomonadati</taxon>
        <taxon>Pseudomonadota</taxon>
        <taxon>Betaproteobacteria</taxon>
        <taxon>Burkholderiales</taxon>
        <taxon>Burkholderiaceae</taxon>
        <taxon>Polynucleobacter</taxon>
    </lineage>
</organism>
<feature type="chain" id="PRO_5042288509" description="Outer membrane protein beta-barrel domain-containing protein" evidence="3">
    <location>
        <begin position="23"/>
        <end position="227"/>
    </location>
</feature>
<evidence type="ECO:0000256" key="2">
    <source>
        <dbReference type="ARBA" id="ARBA00022729"/>
    </source>
</evidence>
<dbReference type="InterPro" id="IPR011250">
    <property type="entry name" value="OMP/PagP_B-barrel"/>
</dbReference>
<dbReference type="AlphaFoldDB" id="A0AAC9NJC7"/>
<keyword evidence="2 3" id="KW-0732">Signal</keyword>
<dbReference type="EMBL" id="CP015017">
    <property type="protein sequence ID" value="APC02247.1"/>
    <property type="molecule type" value="Genomic_DNA"/>
</dbReference>
<dbReference type="SUPFAM" id="SSF56925">
    <property type="entry name" value="OMPA-like"/>
    <property type="match status" value="1"/>
</dbReference>